<dbReference type="SUPFAM" id="SSF109604">
    <property type="entry name" value="HD-domain/PDEase-like"/>
    <property type="match status" value="1"/>
</dbReference>
<accession>A0ABW7DT59</accession>
<feature type="domain" description="HD" evidence="1">
    <location>
        <begin position="30"/>
        <end position="147"/>
    </location>
</feature>
<name>A0ABW7DT59_9FIRM</name>
<keyword evidence="2" id="KW-0378">Hydrolase</keyword>
<evidence type="ECO:0000259" key="1">
    <source>
        <dbReference type="Pfam" id="PF01966"/>
    </source>
</evidence>
<dbReference type="InterPro" id="IPR006674">
    <property type="entry name" value="HD_domain"/>
</dbReference>
<organism evidence="2 3">
    <name type="scientific">Megasphaera hexanoica</name>
    <dbReference type="NCBI Taxonomy" id="1675036"/>
    <lineage>
        <taxon>Bacteria</taxon>
        <taxon>Bacillati</taxon>
        <taxon>Bacillota</taxon>
        <taxon>Negativicutes</taxon>
        <taxon>Veillonellales</taxon>
        <taxon>Veillonellaceae</taxon>
        <taxon>Megasphaera</taxon>
    </lineage>
</organism>
<gene>
    <name evidence="2" type="ORF">ACGTZG_08450</name>
</gene>
<proteinExistence type="predicted"/>
<dbReference type="GO" id="GO:0016787">
    <property type="term" value="F:hydrolase activity"/>
    <property type="evidence" value="ECO:0007669"/>
    <property type="project" value="UniProtKB-KW"/>
</dbReference>
<dbReference type="InterPro" id="IPR003607">
    <property type="entry name" value="HD/PDEase_dom"/>
</dbReference>
<dbReference type="Pfam" id="PF01966">
    <property type="entry name" value="HD"/>
    <property type="match status" value="1"/>
</dbReference>
<dbReference type="NCBIfam" id="TIGR00277">
    <property type="entry name" value="HDIG"/>
    <property type="match status" value="1"/>
</dbReference>
<reference evidence="2 3" key="1">
    <citation type="submission" date="2024-10" db="EMBL/GenBank/DDBJ databases">
        <authorList>
            <person name="Sang B.-I."/>
            <person name="Prabhaharan D."/>
        </authorList>
    </citation>
    <scope>NUCLEOTIDE SEQUENCE [LARGE SCALE GENOMIC DNA]</scope>
    <source>
        <strain evidence="2 3">MH</strain>
    </source>
</reference>
<sequence length="262" mass="30806">MNIDRHRVIQRFTAYVQKFDHTDAGVVLKYEHSMRVSRIIEDIARGISLSDGDVNLAWCIGVLHDIGRFEQLREYHTFIDYRSVDHAKYGAKYLFGEGHIRDFLTDASEDDVIRLAVGLHNVFQLPCELTPRQRQFCQLIRDADKIDIFRVYATHLEKPDNVWHTDLSRLKEQPISNAVMAQARRMRTIRTEDKKTRMDFYAGVLCLYFELSYAVSRELVKEQGYYEKLLQFHSRNRQTEARMDEIRSLVKCLGNQQNQDGL</sequence>
<comment type="caution">
    <text evidence="2">The sequence shown here is derived from an EMBL/GenBank/DDBJ whole genome shotgun (WGS) entry which is preliminary data.</text>
</comment>
<dbReference type="Proteomes" id="UP001605989">
    <property type="component" value="Unassembled WGS sequence"/>
</dbReference>
<protein>
    <submittedName>
        <fullName evidence="2">HD domain-containing protein</fullName>
        <ecNumber evidence="2">3.1.-.-</ecNumber>
    </submittedName>
</protein>
<dbReference type="CDD" id="cd00077">
    <property type="entry name" value="HDc"/>
    <property type="match status" value="1"/>
</dbReference>
<dbReference type="RefSeq" id="WP_257536540.1">
    <property type="nucleotide sequence ID" value="NZ_CP011940.1"/>
</dbReference>
<dbReference type="EC" id="3.1.-.-" evidence="2"/>
<dbReference type="Gene3D" id="1.10.3210.10">
    <property type="entry name" value="Hypothetical protein af1432"/>
    <property type="match status" value="1"/>
</dbReference>
<dbReference type="EMBL" id="JBIEKR010000006">
    <property type="protein sequence ID" value="MFG6273220.1"/>
    <property type="molecule type" value="Genomic_DNA"/>
</dbReference>
<keyword evidence="3" id="KW-1185">Reference proteome</keyword>
<evidence type="ECO:0000313" key="3">
    <source>
        <dbReference type="Proteomes" id="UP001605989"/>
    </source>
</evidence>
<dbReference type="InterPro" id="IPR006675">
    <property type="entry name" value="HDIG_dom"/>
</dbReference>
<evidence type="ECO:0000313" key="2">
    <source>
        <dbReference type="EMBL" id="MFG6273220.1"/>
    </source>
</evidence>